<keyword evidence="4" id="KW-1185">Reference proteome</keyword>
<dbReference type="RefSeq" id="WP_320556882.1">
    <property type="nucleotide sequence ID" value="NZ_JAXDAE010000032.1"/>
</dbReference>
<feature type="domain" description="Secretion system C-terminal sorting" evidence="2">
    <location>
        <begin position="409"/>
        <end position="476"/>
    </location>
</feature>
<dbReference type="Gene3D" id="2.120.10.80">
    <property type="entry name" value="Kelch-type beta propeller"/>
    <property type="match status" value="1"/>
</dbReference>
<evidence type="ECO:0000256" key="1">
    <source>
        <dbReference type="ARBA" id="ARBA00022729"/>
    </source>
</evidence>
<evidence type="ECO:0000313" key="3">
    <source>
        <dbReference type="EMBL" id="MDY2588540.1"/>
    </source>
</evidence>
<dbReference type="SUPFAM" id="SSF50965">
    <property type="entry name" value="Galactose oxidase, central domain"/>
    <property type="match status" value="1"/>
</dbReference>
<name>A0ABU5ES24_9FLAO</name>
<dbReference type="NCBIfam" id="TIGR04183">
    <property type="entry name" value="Por_Secre_tail"/>
    <property type="match status" value="1"/>
</dbReference>
<dbReference type="InterPro" id="IPR011043">
    <property type="entry name" value="Gal_Oxase/kelch_b-propeller"/>
</dbReference>
<evidence type="ECO:0000259" key="2">
    <source>
        <dbReference type="Pfam" id="PF18962"/>
    </source>
</evidence>
<proteinExistence type="predicted"/>
<dbReference type="InterPro" id="IPR015915">
    <property type="entry name" value="Kelch-typ_b-propeller"/>
</dbReference>
<dbReference type="InterPro" id="IPR026444">
    <property type="entry name" value="Secre_tail"/>
</dbReference>
<evidence type="ECO:0000313" key="4">
    <source>
        <dbReference type="Proteomes" id="UP001285855"/>
    </source>
</evidence>
<comment type="caution">
    <text evidence="3">The sequence shown here is derived from an EMBL/GenBank/DDBJ whole genome shotgun (WGS) entry which is preliminary data.</text>
</comment>
<sequence length="477" mass="50126">MKKQLLLLILIPLINFSQVQIGNDINGILPIEQLGRSVALSSNGNILAIGANANNGIANSVGIVKVYENINGDWIQIGNDIFGNTSELIGDIVKLSSNGNILVIGGETNSGSGFVRIYENINGDWVQQGNDITSTTNNDNFGLSFSLSSDANIIAVGADSNNSNGSGSGLVRVFENTNGTWIQKGSDFNGANSFEQLGRSVDVSSDGNILAIGIPGESTNGNSSGQVKVYQYNSGTWNQIGQNINGTQIGDLLGVIVGLNSDGTILAIESILDENGNALGGQVEVFEFVNNSWIQIGSAINGLGVSLDISSDGNIIAIGDDINPSSSSGLARIYQNQAGVWTQLGQDIVGNNNSDQFGISVSLSSDGSIVASGAFTANTVNGIGTGYAAVYDLSAELSIQEQTITEFTLYPNPTIDQFTIELNNSEELQNVNIYNNLGQLVQSEKTTTVNTSQLASGLYMVEVETMKGKSTKKLIIK</sequence>
<organism evidence="3 4">
    <name type="scientific">Winogradskyella aquimaris</name>
    <dbReference type="NCBI Taxonomy" id="864074"/>
    <lineage>
        <taxon>Bacteria</taxon>
        <taxon>Pseudomonadati</taxon>
        <taxon>Bacteroidota</taxon>
        <taxon>Flavobacteriia</taxon>
        <taxon>Flavobacteriales</taxon>
        <taxon>Flavobacteriaceae</taxon>
        <taxon>Winogradskyella</taxon>
    </lineage>
</organism>
<keyword evidence="1" id="KW-0732">Signal</keyword>
<reference evidence="3 4" key="1">
    <citation type="submission" date="2023-11" db="EMBL/GenBank/DDBJ databases">
        <title>Winogradskyella pelagius sp. nov., isolated from coastal sediment.</title>
        <authorList>
            <person name="Li F."/>
        </authorList>
    </citation>
    <scope>NUCLEOTIDE SEQUENCE [LARGE SCALE GENOMIC DNA]</scope>
    <source>
        <strain evidence="3 4">KCTC 23502</strain>
    </source>
</reference>
<accession>A0ABU5ES24</accession>
<protein>
    <submittedName>
        <fullName evidence="3">T9SS type A sorting domain-containing protein</fullName>
    </submittedName>
</protein>
<dbReference type="PANTHER" id="PTHR36220">
    <property type="entry name" value="UNNAMED PRODUCT"/>
    <property type="match status" value="1"/>
</dbReference>
<dbReference type="Pfam" id="PF18962">
    <property type="entry name" value="Por_Secre_tail"/>
    <property type="match status" value="1"/>
</dbReference>
<dbReference type="EMBL" id="JAXDAE010000032">
    <property type="protein sequence ID" value="MDY2588540.1"/>
    <property type="molecule type" value="Genomic_DNA"/>
</dbReference>
<dbReference type="PANTHER" id="PTHR36220:SF1">
    <property type="entry name" value="GAMMA TUBULIN COMPLEX COMPONENT C-TERMINAL DOMAIN-CONTAINING PROTEIN"/>
    <property type="match status" value="1"/>
</dbReference>
<gene>
    <name evidence="3" type="ORF">SNF14_14445</name>
</gene>
<dbReference type="Proteomes" id="UP001285855">
    <property type="component" value="Unassembled WGS sequence"/>
</dbReference>